<feature type="region of interest" description="Disordered" evidence="1">
    <location>
        <begin position="142"/>
        <end position="164"/>
    </location>
</feature>
<feature type="compositionally biased region" description="Basic residues" evidence="1">
    <location>
        <begin position="26"/>
        <end position="39"/>
    </location>
</feature>
<reference evidence="2 3" key="1">
    <citation type="submission" date="2019-01" db="EMBL/GenBank/DDBJ databases">
        <title>Sequencing of cultivated peanut Arachis hypogaea provides insights into genome evolution and oil improvement.</title>
        <authorList>
            <person name="Chen X."/>
        </authorList>
    </citation>
    <scope>NUCLEOTIDE SEQUENCE [LARGE SCALE GENOMIC DNA]</scope>
    <source>
        <strain evidence="3">cv. Fuhuasheng</strain>
        <tissue evidence="2">Leaves</tissue>
    </source>
</reference>
<name>A0A445DAU8_ARAHY</name>
<dbReference type="AlphaFoldDB" id="A0A445DAU8"/>
<comment type="caution">
    <text evidence="2">The sequence shown here is derived from an EMBL/GenBank/DDBJ whole genome shotgun (WGS) entry which is preliminary data.</text>
</comment>
<evidence type="ECO:0000313" key="3">
    <source>
        <dbReference type="Proteomes" id="UP000289738"/>
    </source>
</evidence>
<keyword evidence="3" id="KW-1185">Reference proteome</keyword>
<evidence type="ECO:0000313" key="2">
    <source>
        <dbReference type="EMBL" id="RYR60287.1"/>
    </source>
</evidence>
<sequence>MVVRIRANIDGNRQEGENEKEVERKERKRKEKKTKKKKASSSESDPSESELDFSSESEVFFANDCLPSRMKSRKRKQILEDSTSESESILVADNCSCFSRMKKVGVPSTEGHYDSSKTLSLEEESVSDPTQQKMIVFQSPSEPLNITPQSQKLDESTSTVPPASSKINTTTVALMMMANTASYVPKEFLMPSFSLGFTDSSQEEILTQERQPEPQKEKSPETPILIEELGGLVEKIANSGVKAALDFAESKSAPIEKQPPGQIFEKFETPAKSKLMLGEMKEKCYL</sequence>
<protein>
    <submittedName>
        <fullName evidence="2">Uncharacterized protein</fullName>
    </submittedName>
</protein>
<dbReference type="EMBL" id="SDMP01000004">
    <property type="protein sequence ID" value="RYR60287.1"/>
    <property type="molecule type" value="Genomic_DNA"/>
</dbReference>
<evidence type="ECO:0000256" key="1">
    <source>
        <dbReference type="SAM" id="MobiDB-lite"/>
    </source>
</evidence>
<dbReference type="Proteomes" id="UP000289738">
    <property type="component" value="Chromosome A04"/>
</dbReference>
<feature type="compositionally biased region" description="Basic and acidic residues" evidence="1">
    <location>
        <begin position="12"/>
        <end position="25"/>
    </location>
</feature>
<feature type="region of interest" description="Disordered" evidence="1">
    <location>
        <begin position="1"/>
        <end position="87"/>
    </location>
</feature>
<proteinExistence type="predicted"/>
<accession>A0A445DAU8</accession>
<gene>
    <name evidence="2" type="ORF">Ahy_A04g017363</name>
</gene>
<feature type="compositionally biased region" description="Acidic residues" evidence="1">
    <location>
        <begin position="45"/>
        <end position="55"/>
    </location>
</feature>
<organism evidence="2 3">
    <name type="scientific">Arachis hypogaea</name>
    <name type="common">Peanut</name>
    <dbReference type="NCBI Taxonomy" id="3818"/>
    <lineage>
        <taxon>Eukaryota</taxon>
        <taxon>Viridiplantae</taxon>
        <taxon>Streptophyta</taxon>
        <taxon>Embryophyta</taxon>
        <taxon>Tracheophyta</taxon>
        <taxon>Spermatophyta</taxon>
        <taxon>Magnoliopsida</taxon>
        <taxon>eudicotyledons</taxon>
        <taxon>Gunneridae</taxon>
        <taxon>Pentapetalae</taxon>
        <taxon>rosids</taxon>
        <taxon>fabids</taxon>
        <taxon>Fabales</taxon>
        <taxon>Fabaceae</taxon>
        <taxon>Papilionoideae</taxon>
        <taxon>50 kb inversion clade</taxon>
        <taxon>dalbergioids sensu lato</taxon>
        <taxon>Dalbergieae</taxon>
        <taxon>Pterocarpus clade</taxon>
        <taxon>Arachis</taxon>
    </lineage>
</organism>